<keyword evidence="5" id="KW-1185">Reference proteome</keyword>
<proteinExistence type="predicted"/>
<dbReference type="Proteomes" id="UP001154259">
    <property type="component" value="Unassembled WGS sequence"/>
</dbReference>
<evidence type="ECO:0000313" key="5">
    <source>
        <dbReference type="Proteomes" id="UP001154259"/>
    </source>
</evidence>
<keyword evidence="1" id="KW-0732">Signal</keyword>
<dbReference type="RefSeq" id="WP_271790341.1">
    <property type="nucleotide sequence ID" value="NZ_CAMXCJ010000006.1"/>
</dbReference>
<gene>
    <name evidence="3" type="ORF">R53529_LOCUS1918</name>
    <name evidence="2" type="ORF">R53530_LOCUS1800</name>
</gene>
<feature type="signal peptide" evidence="1">
    <location>
        <begin position="1"/>
        <end position="18"/>
    </location>
</feature>
<reference evidence="2" key="1">
    <citation type="submission" date="2022-10" db="EMBL/GenBank/DDBJ databases">
        <authorList>
            <person name="Botero Cardona J."/>
        </authorList>
    </citation>
    <scope>NUCLEOTIDE SEQUENCE</scope>
    <source>
        <strain evidence="2">LMG 31819</strain>
        <strain evidence="3">R-53529</strain>
    </source>
</reference>
<dbReference type="AlphaFoldDB" id="A0A9W4TPZ6"/>
<evidence type="ECO:0000313" key="4">
    <source>
        <dbReference type="Proteomes" id="UP001154255"/>
    </source>
</evidence>
<evidence type="ECO:0000313" key="3">
    <source>
        <dbReference type="EMBL" id="CAI3954692.1"/>
    </source>
</evidence>
<protein>
    <submittedName>
        <fullName evidence="2">Uncharacterized protein</fullName>
    </submittedName>
</protein>
<evidence type="ECO:0000256" key="1">
    <source>
        <dbReference type="SAM" id="SignalP"/>
    </source>
</evidence>
<comment type="caution">
    <text evidence="2">The sequence shown here is derived from an EMBL/GenBank/DDBJ whole genome shotgun (WGS) entry which is preliminary data.</text>
</comment>
<feature type="chain" id="PRO_5040928254" evidence="1">
    <location>
        <begin position="19"/>
        <end position="293"/>
    </location>
</feature>
<name>A0A9W4TPZ6_9PROT</name>
<dbReference type="EMBL" id="CAMXCM010000005">
    <property type="protein sequence ID" value="CAI3950593.1"/>
    <property type="molecule type" value="Genomic_DNA"/>
</dbReference>
<sequence>MKKILFIALILFPFSVLAHAPQFANYPVTEIYSGINHSAIPNQYYDNSFSERQAALENEKVNYAGHYIIYTKQCGKDCITTYITDVKTGQDIASLGNAYKRDKQYPQFSIEHKSDSNLLIISNPNPYPAPPPPYSKNKEKIQSVTLAYWMINQGKLLRLNYYDFHQIEQNKADFDQYCKELNKDKPFRGTSDFLCIYPNKTIKDIHEKLKKHSSIRHFLKYPLPKIGKTRSYVFKNDGDDLGISYEWFFHNNLKIIINQLSVGKTIYNITQNNDIITVQIHTEQKHNKINFYK</sequence>
<organism evidence="2 4">
    <name type="scientific">Commensalibacter communis</name>
    <dbReference type="NCBI Taxonomy" id="2972786"/>
    <lineage>
        <taxon>Bacteria</taxon>
        <taxon>Pseudomonadati</taxon>
        <taxon>Pseudomonadota</taxon>
        <taxon>Alphaproteobacteria</taxon>
        <taxon>Acetobacterales</taxon>
        <taxon>Acetobacteraceae</taxon>
    </lineage>
</organism>
<accession>A0A9W4TPZ6</accession>
<evidence type="ECO:0000313" key="2">
    <source>
        <dbReference type="EMBL" id="CAI3950593.1"/>
    </source>
</evidence>
<dbReference type="Proteomes" id="UP001154255">
    <property type="component" value="Unassembled WGS sequence"/>
</dbReference>
<dbReference type="EMBL" id="CAMXCS010000006">
    <property type="protein sequence ID" value="CAI3954692.1"/>
    <property type="molecule type" value="Genomic_DNA"/>
</dbReference>